<accession>A0A4Q9MCY4</accession>
<feature type="repeat" description="WD" evidence="3">
    <location>
        <begin position="376"/>
        <end position="417"/>
    </location>
</feature>
<dbReference type="PANTHER" id="PTHR22847:SF637">
    <property type="entry name" value="WD REPEAT DOMAIN 5B"/>
    <property type="match status" value="1"/>
</dbReference>
<dbReference type="PROSITE" id="PS50294">
    <property type="entry name" value="WD_REPEATS_REGION"/>
    <property type="match status" value="2"/>
</dbReference>
<dbReference type="PROSITE" id="PS50082">
    <property type="entry name" value="WD_REPEATS_2"/>
    <property type="match status" value="3"/>
</dbReference>
<sequence length="757" mass="84395">MQCSQFSLPSIMAITRHTPAFPFDILENIIDLLHSDLTSLCALSLTCRILLPRSRYHRLRSISLKSQDEIYSFGVFLARNPPLKQFIFAVALGGEVDVFMPSYFRTMSQLPKLHTLTISMPSRARPKLFVAFHPTLLKVIRTSVTAIETLCLQGIVFKSPVELGRIIMAFPRLRALHVATSCFASLKRYPPVAKCPPPIVRLTVDGIDSDVINWLLEYTGNTLQDLTLSASEGSTFNLARSPKLSNITYATPYTSNSIVKSSSNIVTTLRTSENSSQLHVNIHFLGCGPRSLLGLSSPATSIEGVQALDEEIAELRLLRVSFCMPHQKRNRARWYRERVRDIFPRLTAQTLTDICPGPSCFFFLIYDIDCIQEGVEVGHDAQVCSVSFSPDGKWIATAAQDRTIILWEVGYHSAMRDWIIDDSASVESGAVSIAFSPKGRWLASSGAGKTIKIWDAEVTDIDKRHADLVHDSTVATFAWQSAGITLVSVANDGIVRLWDTETLQEIRCFPLHNFRPTNGDASFFLLPRYGEWLCSPDGRWLFLEQNGFPREKVIWDISCGCPRKILRQNEEDASFSMTTAVFSPNSKLLAAVSFLPTARDLIRLWDVRTGKLIVRKTILRDTYSRPPGTVVFSPFGCLVLYYNCDSSSPVQVWDMNTGRGHELLSPPSHSCQPWGMTQAACFSPDGRHIATASKDGVRIWRTNDGARVTAVAFHSLEVGDTSYLGFSQDGRVLVSADTFGAVHMHPLKHLIRGWPDV</sequence>
<protein>
    <submittedName>
        <fullName evidence="4">WD40-repeat-containing domain protein</fullName>
    </submittedName>
</protein>
<dbReference type="GO" id="GO:1990234">
    <property type="term" value="C:transferase complex"/>
    <property type="evidence" value="ECO:0007669"/>
    <property type="project" value="UniProtKB-ARBA"/>
</dbReference>
<dbReference type="PANTHER" id="PTHR22847">
    <property type="entry name" value="WD40 REPEAT PROTEIN"/>
    <property type="match status" value="1"/>
</dbReference>
<dbReference type="InterPro" id="IPR019775">
    <property type="entry name" value="WD40_repeat_CS"/>
</dbReference>
<dbReference type="Proteomes" id="UP000292957">
    <property type="component" value="Unassembled WGS sequence"/>
</dbReference>
<dbReference type="InterPro" id="IPR001680">
    <property type="entry name" value="WD40_rpt"/>
</dbReference>
<gene>
    <name evidence="4" type="ORF">BD311DRAFT_858259</name>
</gene>
<dbReference type="Gene3D" id="2.130.10.10">
    <property type="entry name" value="YVTN repeat-like/Quinoprotein amine dehydrogenase"/>
    <property type="match status" value="3"/>
</dbReference>
<dbReference type="PROSITE" id="PS00678">
    <property type="entry name" value="WD_REPEATS_1"/>
    <property type="match status" value="2"/>
</dbReference>
<dbReference type="InterPro" id="IPR036322">
    <property type="entry name" value="WD40_repeat_dom_sf"/>
</dbReference>
<proteinExistence type="predicted"/>
<dbReference type="EMBL" id="ML143484">
    <property type="protein sequence ID" value="TBU24228.1"/>
    <property type="molecule type" value="Genomic_DNA"/>
</dbReference>
<keyword evidence="1 3" id="KW-0853">WD repeat</keyword>
<dbReference type="OrthoDB" id="2615105at2759"/>
<feature type="repeat" description="WD" evidence="3">
    <location>
        <begin position="470"/>
        <end position="508"/>
    </location>
</feature>
<dbReference type="PRINTS" id="PR00320">
    <property type="entry name" value="GPROTEINBRPT"/>
</dbReference>
<evidence type="ECO:0000256" key="3">
    <source>
        <dbReference type="PROSITE-ProRule" id="PRU00221"/>
    </source>
</evidence>
<dbReference type="SUPFAM" id="SSF50978">
    <property type="entry name" value="WD40 repeat-like"/>
    <property type="match status" value="1"/>
</dbReference>
<name>A0A4Q9MCY4_9APHY</name>
<dbReference type="InterPro" id="IPR020472">
    <property type="entry name" value="WD40_PAC1"/>
</dbReference>
<organism evidence="4">
    <name type="scientific">Dichomitus squalens</name>
    <dbReference type="NCBI Taxonomy" id="114155"/>
    <lineage>
        <taxon>Eukaryota</taxon>
        <taxon>Fungi</taxon>
        <taxon>Dikarya</taxon>
        <taxon>Basidiomycota</taxon>
        <taxon>Agaricomycotina</taxon>
        <taxon>Agaricomycetes</taxon>
        <taxon>Polyporales</taxon>
        <taxon>Polyporaceae</taxon>
        <taxon>Dichomitus</taxon>
    </lineage>
</organism>
<dbReference type="InterPro" id="IPR015943">
    <property type="entry name" value="WD40/YVTN_repeat-like_dom_sf"/>
</dbReference>
<evidence type="ECO:0000256" key="2">
    <source>
        <dbReference type="ARBA" id="ARBA00022737"/>
    </source>
</evidence>
<dbReference type="SMART" id="SM00320">
    <property type="entry name" value="WD40"/>
    <property type="match status" value="5"/>
</dbReference>
<feature type="repeat" description="WD" evidence="3">
    <location>
        <begin position="432"/>
        <end position="455"/>
    </location>
</feature>
<evidence type="ECO:0000313" key="4">
    <source>
        <dbReference type="EMBL" id="TBU24228.1"/>
    </source>
</evidence>
<evidence type="ECO:0000256" key="1">
    <source>
        <dbReference type="ARBA" id="ARBA00022574"/>
    </source>
</evidence>
<dbReference type="Pfam" id="PF00400">
    <property type="entry name" value="WD40"/>
    <property type="match status" value="4"/>
</dbReference>
<keyword evidence="2" id="KW-0677">Repeat</keyword>
<reference evidence="4" key="1">
    <citation type="submission" date="2019-01" db="EMBL/GenBank/DDBJ databases">
        <title>Draft genome sequences of three monokaryotic isolates of the white-rot basidiomycete fungus Dichomitus squalens.</title>
        <authorList>
            <consortium name="DOE Joint Genome Institute"/>
            <person name="Lopez S.C."/>
            <person name="Andreopoulos B."/>
            <person name="Pangilinan J."/>
            <person name="Lipzen A."/>
            <person name="Riley R."/>
            <person name="Ahrendt S."/>
            <person name="Ng V."/>
            <person name="Barry K."/>
            <person name="Daum C."/>
            <person name="Grigoriev I.V."/>
            <person name="Hilden K.S."/>
            <person name="Makela M.R."/>
            <person name="de Vries R.P."/>
        </authorList>
    </citation>
    <scope>NUCLEOTIDE SEQUENCE [LARGE SCALE GENOMIC DNA]</scope>
    <source>
        <strain evidence="4">OM18370.1</strain>
    </source>
</reference>
<dbReference type="AlphaFoldDB" id="A0A4Q9MCY4"/>